<dbReference type="Pfam" id="PF00580">
    <property type="entry name" value="UvrD-helicase"/>
    <property type="match status" value="1"/>
</dbReference>
<name>A0A1G9QP24_9FIRM</name>
<reference evidence="12 13" key="1">
    <citation type="submission" date="2016-10" db="EMBL/GenBank/DDBJ databases">
        <authorList>
            <person name="de Groot N.N."/>
        </authorList>
    </citation>
    <scope>NUCLEOTIDE SEQUENCE [LARGE SCALE GENOMIC DNA]</scope>
    <source>
        <strain evidence="12 13">SLAS-1</strain>
    </source>
</reference>
<dbReference type="InterPro" id="IPR027417">
    <property type="entry name" value="P-loop_NTPase"/>
</dbReference>
<dbReference type="GO" id="GO:0004527">
    <property type="term" value="F:exonuclease activity"/>
    <property type="evidence" value="ECO:0007669"/>
    <property type="project" value="UniProtKB-KW"/>
</dbReference>
<keyword evidence="2 9" id="KW-0378">Hydrolase</keyword>
<dbReference type="PANTHER" id="PTHR11070:SF67">
    <property type="entry name" value="DNA 3'-5' HELICASE"/>
    <property type="match status" value="1"/>
</dbReference>
<proteinExistence type="predicted"/>
<evidence type="ECO:0000256" key="2">
    <source>
        <dbReference type="ARBA" id="ARBA00022801"/>
    </source>
</evidence>
<dbReference type="AlphaFoldDB" id="A0A1G9QP24"/>
<dbReference type="InterPro" id="IPR000212">
    <property type="entry name" value="DNA_helicase_UvrD/REP"/>
</dbReference>
<dbReference type="RefSeq" id="WP_159429892.1">
    <property type="nucleotide sequence ID" value="NZ_FNGO01000017.1"/>
</dbReference>
<feature type="domain" description="UvrD-like helicase C-terminal" evidence="11">
    <location>
        <begin position="444"/>
        <end position="727"/>
    </location>
</feature>
<keyword evidence="12" id="KW-0540">Nuclease</keyword>
<dbReference type="PROSITE" id="PS51198">
    <property type="entry name" value="UVRD_HELICASE_ATP_BIND"/>
    <property type="match status" value="1"/>
</dbReference>
<dbReference type="GO" id="GO:0005829">
    <property type="term" value="C:cytosol"/>
    <property type="evidence" value="ECO:0007669"/>
    <property type="project" value="TreeGrafter"/>
</dbReference>
<feature type="domain" description="UvrD-like helicase ATP-binding" evidence="10">
    <location>
        <begin position="1"/>
        <end position="443"/>
    </location>
</feature>
<dbReference type="GO" id="GO:0016887">
    <property type="term" value="F:ATP hydrolysis activity"/>
    <property type="evidence" value="ECO:0007669"/>
    <property type="project" value="RHEA"/>
</dbReference>
<keyword evidence="13" id="KW-1185">Reference proteome</keyword>
<evidence type="ECO:0000256" key="7">
    <source>
        <dbReference type="ARBA" id="ARBA00034808"/>
    </source>
</evidence>
<sequence>MKKVLKAGAGTGKTFRLSLEYIGGLLSGQDFNEIVVLTFTRKATAEARTRIISHLNELIEEGKNSVVWQELNDIFADRVTFDRQRLAECRRQMLLNKDAVQIYTIDSFTNQLFKEMVAPYLGIYDYEIIESQENRAIIEETFRRLLQNSEDFNLLQRVLSMRVGRSFSKPFNFIRSIIEERWKYLLADHERRGKYENTDYLTSLKKVVDLLADIADRKDKTMDESWFIKDFRDFGRDFQKLREQPAGDERLKKYIYKFRELILKKDRTLWNGQKTRGKDFVCAREELQLFYEEFRVKLAREVFNREIRTLESGLFELADKVFAVYDRLKKRKQKFTYSDISNSVYRYLIRGQLPETETNLKDLLEKVTGSEVSSLFIDEFQDTSVLQWRIIEPFVDDRRNFIAVGDAKQSIYQWRGGEKELFVRLPEFISSSVEDLPVCYRSDREIVDFLNEFFTDLHQNWDYSRVSHHDDADRGMVEVLLGGSGAEIDEESKKFSSYSEEKQENIKAQNRELTKDMPRDIAGRLADFENYAGTAVLARTNKQLYEIAEHLEELGVPHVLHQKRELAEHQAIWPIFQLLKFLWQEDYHNLLNFLRSDLIGITHEDLKVLMNNFESIRGFFAGREDLKDHEIDENILELLEWTAELKSADYQELVYRIISESGVFKLYSGERSALKNLFRLYSLMMKVESLSEFMEIYEEKKGSGEFQEAIVQHEEAVDLLTIHRSKGLSFHTEFFYWKPNSGQGGKREEELEFYLKFQPDYQKIDSYLLTTSRYSDVIELLDYDFEEERNQKELVEEINNVYVAMSRAGKNLFIWIDVPAQIMPGEISAWENSSDRYRFYEDALSDACSVRSLSELIKGKRMGEFVPPQGADKEDSPVQEQNLDDLAEFFRAGGLSGKKIPAGSFAAKKQDIDLDLSREKERLMGLAVHYYLENIKYGSAEEKRRGRRLVAARYGNILGDELIEEVFSRAESFIKDYPQYLSERWEVFTEYEPVSGEDDLTGTKKGARIDRVLLDRDEKEIIILDFKTGLERSEEQLQKYRNLIAEEAGEDYSIKAEFVQI</sequence>
<dbReference type="Pfam" id="PF13361">
    <property type="entry name" value="UvrD_C"/>
    <property type="match status" value="1"/>
</dbReference>
<comment type="catalytic activity">
    <reaction evidence="8">
        <text>ATP + H2O = ADP + phosphate + H(+)</text>
        <dbReference type="Rhea" id="RHEA:13065"/>
        <dbReference type="ChEBI" id="CHEBI:15377"/>
        <dbReference type="ChEBI" id="CHEBI:15378"/>
        <dbReference type="ChEBI" id="CHEBI:30616"/>
        <dbReference type="ChEBI" id="CHEBI:43474"/>
        <dbReference type="ChEBI" id="CHEBI:456216"/>
        <dbReference type="EC" id="5.6.2.4"/>
    </reaction>
</comment>
<dbReference type="InterPro" id="IPR014016">
    <property type="entry name" value="UvrD-like_ATP-bd"/>
</dbReference>
<evidence type="ECO:0000256" key="6">
    <source>
        <dbReference type="ARBA" id="ARBA00034617"/>
    </source>
</evidence>
<protein>
    <recommendedName>
        <fullName evidence="7">DNA 3'-5' helicase</fullName>
        <ecNumber evidence="7">5.6.2.4</ecNumber>
    </recommendedName>
</protein>
<evidence type="ECO:0000313" key="12">
    <source>
        <dbReference type="EMBL" id="SDM12723.1"/>
    </source>
</evidence>
<dbReference type="InterPro" id="IPR014017">
    <property type="entry name" value="DNA_helicase_UvrD-like_C"/>
</dbReference>
<organism evidence="12 13">
    <name type="scientific">Halarsenatibacter silvermanii</name>
    <dbReference type="NCBI Taxonomy" id="321763"/>
    <lineage>
        <taxon>Bacteria</taxon>
        <taxon>Bacillati</taxon>
        <taxon>Bacillota</taxon>
        <taxon>Clostridia</taxon>
        <taxon>Halanaerobiales</taxon>
        <taxon>Halarsenatibacteraceae</taxon>
        <taxon>Halarsenatibacter</taxon>
    </lineage>
</organism>
<evidence type="ECO:0000313" key="13">
    <source>
        <dbReference type="Proteomes" id="UP000199476"/>
    </source>
</evidence>
<dbReference type="EC" id="5.6.2.4" evidence="7"/>
<dbReference type="PROSITE" id="PS51217">
    <property type="entry name" value="UVRD_HELICASE_CTER"/>
    <property type="match status" value="1"/>
</dbReference>
<keyword evidence="12" id="KW-0269">Exonuclease</keyword>
<dbReference type="EMBL" id="FNGO01000017">
    <property type="protein sequence ID" value="SDM12723.1"/>
    <property type="molecule type" value="Genomic_DNA"/>
</dbReference>
<evidence type="ECO:0000259" key="11">
    <source>
        <dbReference type="PROSITE" id="PS51217"/>
    </source>
</evidence>
<dbReference type="OrthoDB" id="9810135at2"/>
<dbReference type="GO" id="GO:0043138">
    <property type="term" value="F:3'-5' DNA helicase activity"/>
    <property type="evidence" value="ECO:0007669"/>
    <property type="project" value="UniProtKB-EC"/>
</dbReference>
<evidence type="ECO:0000256" key="5">
    <source>
        <dbReference type="ARBA" id="ARBA00023235"/>
    </source>
</evidence>
<dbReference type="GO" id="GO:0000725">
    <property type="term" value="P:recombinational repair"/>
    <property type="evidence" value="ECO:0007669"/>
    <property type="project" value="TreeGrafter"/>
</dbReference>
<evidence type="ECO:0000256" key="1">
    <source>
        <dbReference type="ARBA" id="ARBA00022741"/>
    </source>
</evidence>
<keyword evidence="3 9" id="KW-0347">Helicase</keyword>
<dbReference type="STRING" id="321763.SAMN04488692_11754"/>
<keyword evidence="1 9" id="KW-0547">Nucleotide-binding</keyword>
<dbReference type="PANTHER" id="PTHR11070">
    <property type="entry name" value="UVRD / RECB / PCRA DNA HELICASE FAMILY MEMBER"/>
    <property type="match status" value="1"/>
</dbReference>
<evidence type="ECO:0000256" key="4">
    <source>
        <dbReference type="ARBA" id="ARBA00022840"/>
    </source>
</evidence>
<evidence type="ECO:0000256" key="3">
    <source>
        <dbReference type="ARBA" id="ARBA00022806"/>
    </source>
</evidence>
<dbReference type="SUPFAM" id="SSF52540">
    <property type="entry name" value="P-loop containing nucleoside triphosphate hydrolases"/>
    <property type="match status" value="1"/>
</dbReference>
<keyword evidence="5" id="KW-0413">Isomerase</keyword>
<evidence type="ECO:0000259" key="10">
    <source>
        <dbReference type="PROSITE" id="PS51198"/>
    </source>
</evidence>
<dbReference type="Proteomes" id="UP000199476">
    <property type="component" value="Unassembled WGS sequence"/>
</dbReference>
<evidence type="ECO:0000256" key="9">
    <source>
        <dbReference type="PROSITE-ProRule" id="PRU00560"/>
    </source>
</evidence>
<dbReference type="Gene3D" id="3.40.50.300">
    <property type="entry name" value="P-loop containing nucleotide triphosphate hydrolases"/>
    <property type="match status" value="4"/>
</dbReference>
<keyword evidence="4 9" id="KW-0067">ATP-binding</keyword>
<dbReference type="GO" id="GO:0003677">
    <property type="term" value="F:DNA binding"/>
    <property type="evidence" value="ECO:0007669"/>
    <property type="project" value="InterPro"/>
</dbReference>
<gene>
    <name evidence="12" type="ORF">SAMN04488692_11754</name>
</gene>
<accession>A0A1G9QP24</accession>
<evidence type="ECO:0000256" key="8">
    <source>
        <dbReference type="ARBA" id="ARBA00048988"/>
    </source>
</evidence>
<comment type="catalytic activity">
    <reaction evidence="6">
        <text>Couples ATP hydrolysis with the unwinding of duplex DNA by translocating in the 3'-5' direction.</text>
        <dbReference type="EC" id="5.6.2.4"/>
    </reaction>
</comment>
<dbReference type="GO" id="GO:0005524">
    <property type="term" value="F:ATP binding"/>
    <property type="evidence" value="ECO:0007669"/>
    <property type="project" value="UniProtKB-UniRule"/>
</dbReference>
<feature type="binding site" evidence="9">
    <location>
        <begin position="7"/>
        <end position="14"/>
    </location>
    <ligand>
        <name>ATP</name>
        <dbReference type="ChEBI" id="CHEBI:30616"/>
    </ligand>
</feature>